<keyword evidence="1" id="KW-0812">Transmembrane</keyword>
<feature type="transmembrane region" description="Helical" evidence="1">
    <location>
        <begin position="117"/>
        <end position="140"/>
    </location>
</feature>
<feature type="domain" description="DUF6688" evidence="2">
    <location>
        <begin position="11"/>
        <end position="254"/>
    </location>
</feature>
<dbReference type="InterPro" id="IPR056491">
    <property type="entry name" value="DUF6688_C"/>
</dbReference>
<organism evidence="4 5">
    <name type="scientific">Solibaculum mannosilyticum</name>
    <dbReference type="NCBI Taxonomy" id="2780922"/>
    <lineage>
        <taxon>Bacteria</taxon>
        <taxon>Bacillati</taxon>
        <taxon>Bacillota</taxon>
        <taxon>Clostridia</taxon>
        <taxon>Eubacteriales</taxon>
        <taxon>Oscillospiraceae</taxon>
        <taxon>Solibaculum</taxon>
    </lineage>
</organism>
<dbReference type="Proteomes" id="UP000593890">
    <property type="component" value="Chromosome"/>
</dbReference>
<dbReference type="EMBL" id="AP023321">
    <property type="protein sequence ID" value="BCI59865.1"/>
    <property type="molecule type" value="Genomic_DNA"/>
</dbReference>
<keyword evidence="1" id="KW-0472">Membrane</keyword>
<dbReference type="Pfam" id="PF20394">
    <property type="entry name" value="DUF6688"/>
    <property type="match status" value="1"/>
</dbReference>
<feature type="transmembrane region" description="Helical" evidence="1">
    <location>
        <begin position="6"/>
        <end position="34"/>
    </location>
</feature>
<feature type="transmembrane region" description="Helical" evidence="1">
    <location>
        <begin position="86"/>
        <end position="105"/>
    </location>
</feature>
<dbReference type="KEGG" id="sman:C12CBH8_05040"/>
<name>A0A7I8D1K0_9FIRM</name>
<keyword evidence="1" id="KW-1133">Transmembrane helix</keyword>
<dbReference type="RefSeq" id="WP_215533474.1">
    <property type="nucleotide sequence ID" value="NZ_AP023321.1"/>
</dbReference>
<dbReference type="Pfam" id="PF23543">
    <property type="entry name" value="DUF6688_C"/>
    <property type="match status" value="1"/>
</dbReference>
<proteinExistence type="predicted"/>
<keyword evidence="5" id="KW-1185">Reference proteome</keyword>
<protein>
    <submittedName>
        <fullName evidence="4">Uncharacterized protein</fullName>
    </submittedName>
</protein>
<gene>
    <name evidence="4" type="ORF">C12CBH8_05040</name>
</gene>
<reference evidence="5" key="1">
    <citation type="submission" date="2020-07" db="EMBL/GenBank/DDBJ databases">
        <title>Complete genome sequencing of Clostridia bacterium strain 12CBH8.</title>
        <authorList>
            <person name="Sakamoto M."/>
            <person name="Murakami T."/>
            <person name="Mori H."/>
        </authorList>
    </citation>
    <scope>NUCLEOTIDE SEQUENCE [LARGE SCALE GENOMIC DNA]</scope>
    <source>
        <strain evidence="5">12CBH8</strain>
    </source>
</reference>
<sequence length="391" mass="44329">MSNVYSGLILLLMTLFFLVWPLALTVINIINLFLKKPIHAAGFEIATLSCGSIMTALLYGLLDFQDYETPINLWGGTQVHAPVASWYLWTVLLLGAVGLIGYAMVRFCHSKLPPLAFVLGIAMMMAGCMECILWIVQIAGRLVETAGDDMFAIFYLCLFPANFILCCLSASLRAIRAYPVWPAKQYGNPFVSRCASLLSRSRHWPWLAVLAMVPILLLLTLILVLFGQAPDAVIRAFTQTSDWTLSQQISPPPVQIDTHYLCTVSLRGHRKLVRPTRYGIRRGERIIVNRQLCVANAFEQLIQERTPRFHRLVRHVYDTYGYPISRHIKTALAADVVYLIMKPLEWLFLAVLYLFDLKPENRIALQYLPMREVESLKKQVGSNKDMHISRG</sequence>
<feature type="transmembrane region" description="Helical" evidence="1">
    <location>
        <begin position="152"/>
        <end position="175"/>
    </location>
</feature>
<evidence type="ECO:0000259" key="2">
    <source>
        <dbReference type="Pfam" id="PF20394"/>
    </source>
</evidence>
<feature type="domain" description="DUF6688" evidence="3">
    <location>
        <begin position="257"/>
        <end position="368"/>
    </location>
</feature>
<evidence type="ECO:0000313" key="4">
    <source>
        <dbReference type="EMBL" id="BCI59865.1"/>
    </source>
</evidence>
<evidence type="ECO:0000256" key="1">
    <source>
        <dbReference type="SAM" id="Phobius"/>
    </source>
</evidence>
<feature type="transmembrane region" description="Helical" evidence="1">
    <location>
        <begin position="206"/>
        <end position="226"/>
    </location>
</feature>
<dbReference type="InterPro" id="IPR046510">
    <property type="entry name" value="DUF6688_N"/>
</dbReference>
<accession>A0A7I8D1K0</accession>
<dbReference type="AlphaFoldDB" id="A0A7I8D1K0"/>
<feature type="transmembrane region" description="Helical" evidence="1">
    <location>
        <begin position="41"/>
        <end position="62"/>
    </location>
</feature>
<evidence type="ECO:0000259" key="3">
    <source>
        <dbReference type="Pfam" id="PF23543"/>
    </source>
</evidence>
<evidence type="ECO:0000313" key="5">
    <source>
        <dbReference type="Proteomes" id="UP000593890"/>
    </source>
</evidence>